<evidence type="ECO:0008006" key="3">
    <source>
        <dbReference type="Google" id="ProtNLM"/>
    </source>
</evidence>
<keyword evidence="2" id="KW-1185">Reference proteome</keyword>
<gene>
    <name evidence="1" type="ORF">SAMN05444380_11835</name>
</gene>
<proteinExistence type="predicted"/>
<reference evidence="1 2" key="1">
    <citation type="submission" date="2016-10" db="EMBL/GenBank/DDBJ databases">
        <authorList>
            <person name="de Groot N.N."/>
        </authorList>
    </citation>
    <scope>NUCLEOTIDE SEQUENCE [LARGE SCALE GENOMIC DNA]</scope>
    <source>
        <strain evidence="1 2">DSM 19012</strain>
    </source>
</reference>
<dbReference type="Pfam" id="PF19788">
    <property type="entry name" value="DUF6272"/>
    <property type="match status" value="1"/>
</dbReference>
<dbReference type="STRING" id="385682.SAMN05444380_11835"/>
<name>A0A1I2D935_9BACT</name>
<dbReference type="NCBIfam" id="NF038262">
    <property type="entry name" value="SiaB_fam_kinase"/>
    <property type="match status" value="1"/>
</dbReference>
<protein>
    <recommendedName>
        <fullName evidence="3">Histidine kinase-, DNA gyrase B-, and HSP90-like ATPase</fullName>
    </recommendedName>
</protein>
<dbReference type="InParanoid" id="A0A1I2D935"/>
<dbReference type="Proteomes" id="UP000181976">
    <property type="component" value="Unassembled WGS sequence"/>
</dbReference>
<dbReference type="OrthoDB" id="1117715at2"/>
<evidence type="ECO:0000313" key="2">
    <source>
        <dbReference type="Proteomes" id="UP000181976"/>
    </source>
</evidence>
<dbReference type="InterPro" id="IPR046239">
    <property type="entry name" value="DUF6272"/>
</dbReference>
<evidence type="ECO:0000313" key="1">
    <source>
        <dbReference type="EMBL" id="SFE77046.1"/>
    </source>
</evidence>
<dbReference type="eggNOG" id="ENOG50334ZF">
    <property type="taxonomic scope" value="Bacteria"/>
</dbReference>
<organism evidence="1 2">
    <name type="scientific">Thermophagus xiamenensis</name>
    <dbReference type="NCBI Taxonomy" id="385682"/>
    <lineage>
        <taxon>Bacteria</taxon>
        <taxon>Pseudomonadati</taxon>
        <taxon>Bacteroidota</taxon>
        <taxon>Bacteroidia</taxon>
        <taxon>Marinilabiliales</taxon>
        <taxon>Marinilabiliaceae</taxon>
        <taxon>Thermophagus</taxon>
    </lineage>
</organism>
<accession>A0A1I2D935</accession>
<sequence>MVDIRMGFNLEEWYAHKLQGDVILKHVGSISPEMITHALDAVETHSQFKHQRLQTRKKLYNVFVECMQNLYHHVDPPPADLSVEGTSNFGIVIVVQDGSFFRITTGNFINRSKVSFIKDRIEQLNSLSDEEVRLLYRDILGNESISEKGGGGLGMLDIVRKTGNKLEYFLYPYDEEHVFFSLDVYIS</sequence>
<dbReference type="AlphaFoldDB" id="A0A1I2D935"/>
<dbReference type="EMBL" id="FONA01000018">
    <property type="protein sequence ID" value="SFE77046.1"/>
    <property type="molecule type" value="Genomic_DNA"/>
</dbReference>